<dbReference type="RefSeq" id="WP_129121639.1">
    <property type="nucleotide sequence ID" value="NZ_PEIB01000005.1"/>
</dbReference>
<dbReference type="OrthoDB" id="5971591at2"/>
<dbReference type="Proteomes" id="UP000290287">
    <property type="component" value="Unassembled WGS sequence"/>
</dbReference>
<sequence>MVASVAPYIFVRPVGNPTALGAQPYNAAAMQAPAMAAPHTGGGSFFGAKFMSSLHFSQFQAFGMGAASFGTSPIYCRCGPFFPSPYPFSPAPFLPGFGIGFQQGYGYGYQNGYGNGYQNGYGNGFQVGYNQGISVGHRPPFCGTPPYPPRPPICGTPPHPPHRPCPKPSTSKLVDGGGHKPDKAHWENKNYKISIDETGYKMVIENKCTDEKYTMYGDPVLQVGDKKGNHTIGLFNNGGVVKLEDGTQIHLSTTKGTSPGVPYLKDVTIFEPKFNKATQFKNIGNYVNGKQVQGDMTREVGTVHQFQNQTGIDYNSALLWRENPNGGGLYIRDDDGVSEHLMDKNFKNGTKFFKELEKELENGYDQHVDFSVPVYWHKPWYGQNPYLRQGEGMPHNGGNPYL</sequence>
<accession>A0A4Q0YTC2</accession>
<organism evidence="2 3">
    <name type="scientific">Veronia nyctiphanis</name>
    <dbReference type="NCBI Taxonomy" id="1278244"/>
    <lineage>
        <taxon>Bacteria</taxon>
        <taxon>Pseudomonadati</taxon>
        <taxon>Pseudomonadota</taxon>
        <taxon>Gammaproteobacteria</taxon>
        <taxon>Vibrionales</taxon>
        <taxon>Vibrionaceae</taxon>
        <taxon>Veronia</taxon>
    </lineage>
</organism>
<proteinExistence type="predicted"/>
<protein>
    <submittedName>
        <fullName evidence="2">Uncharacterized protein</fullName>
    </submittedName>
</protein>
<reference evidence="2 3" key="1">
    <citation type="submission" date="2017-10" db="EMBL/GenBank/DDBJ databases">
        <title>Nyctiphanis sp. nov., isolated from the stomach of the euphausiid Nyctiphanes simplex (Hansen, 1911) in the Gulf of California.</title>
        <authorList>
            <person name="Gomez-Gil B."/>
            <person name="Aguilar-Mendez M."/>
            <person name="Lopez-Cortes A."/>
            <person name="Gomez-Gutierrez J."/>
            <person name="Roque A."/>
            <person name="Lang E."/>
            <person name="Gonzalez-Castillo A."/>
        </authorList>
    </citation>
    <scope>NUCLEOTIDE SEQUENCE [LARGE SCALE GENOMIC DNA]</scope>
    <source>
        <strain evidence="2 3">CAIM 600</strain>
    </source>
</reference>
<gene>
    <name evidence="2" type="ORF">CS022_06725</name>
</gene>
<evidence type="ECO:0000313" key="3">
    <source>
        <dbReference type="Proteomes" id="UP000290287"/>
    </source>
</evidence>
<dbReference type="EMBL" id="PEIB01000005">
    <property type="protein sequence ID" value="RXJ73965.1"/>
    <property type="molecule type" value="Genomic_DNA"/>
</dbReference>
<keyword evidence="3" id="KW-1185">Reference proteome</keyword>
<comment type="caution">
    <text evidence="2">The sequence shown here is derived from an EMBL/GenBank/DDBJ whole genome shotgun (WGS) entry which is preliminary data.</text>
</comment>
<evidence type="ECO:0000256" key="1">
    <source>
        <dbReference type="SAM" id="MobiDB-lite"/>
    </source>
</evidence>
<dbReference type="AlphaFoldDB" id="A0A4Q0YTC2"/>
<feature type="region of interest" description="Disordered" evidence="1">
    <location>
        <begin position="159"/>
        <end position="185"/>
    </location>
</feature>
<name>A0A4Q0YTC2_9GAMM</name>
<evidence type="ECO:0000313" key="2">
    <source>
        <dbReference type="EMBL" id="RXJ73965.1"/>
    </source>
</evidence>